<gene>
    <name evidence="1" type="ORF">HNQ08_002479</name>
</gene>
<name>A0A7W8JUE4_9DEIO</name>
<protein>
    <submittedName>
        <fullName evidence="1">Uncharacterized protein</fullName>
    </submittedName>
</protein>
<dbReference type="Proteomes" id="UP000552709">
    <property type="component" value="Unassembled WGS sequence"/>
</dbReference>
<proteinExistence type="predicted"/>
<dbReference type="RefSeq" id="WP_184132155.1">
    <property type="nucleotide sequence ID" value="NZ_JACHFL010000005.1"/>
</dbReference>
<dbReference type="EMBL" id="JACHFL010000005">
    <property type="protein sequence ID" value="MBB5363381.1"/>
    <property type="molecule type" value="Genomic_DNA"/>
</dbReference>
<organism evidence="1 2">
    <name type="scientific">Deinococcus humi</name>
    <dbReference type="NCBI Taxonomy" id="662880"/>
    <lineage>
        <taxon>Bacteria</taxon>
        <taxon>Thermotogati</taxon>
        <taxon>Deinococcota</taxon>
        <taxon>Deinococci</taxon>
        <taxon>Deinococcales</taxon>
        <taxon>Deinococcaceae</taxon>
        <taxon>Deinococcus</taxon>
    </lineage>
</organism>
<reference evidence="1 2" key="1">
    <citation type="submission" date="2020-08" db="EMBL/GenBank/DDBJ databases">
        <title>Genomic Encyclopedia of Type Strains, Phase IV (KMG-IV): sequencing the most valuable type-strain genomes for metagenomic binning, comparative biology and taxonomic classification.</title>
        <authorList>
            <person name="Goeker M."/>
        </authorList>
    </citation>
    <scope>NUCLEOTIDE SEQUENCE [LARGE SCALE GENOMIC DNA]</scope>
    <source>
        <strain evidence="1 2">DSM 27939</strain>
    </source>
</reference>
<accession>A0A7W8JUE4</accession>
<sequence>MIFVVVVVILLLAAVWWRGKGLRGLRPPGTAHLDEETAERPELDPAAVAAARARISQNVPDEVLSDVLLDASPTQAARMFSAVPAAVMADALGYGRDEVQPRASAAELAQLQGAGSAVDDLEIFNFIPDDFPGTDGRAR</sequence>
<evidence type="ECO:0000313" key="2">
    <source>
        <dbReference type="Proteomes" id="UP000552709"/>
    </source>
</evidence>
<comment type="caution">
    <text evidence="1">The sequence shown here is derived from an EMBL/GenBank/DDBJ whole genome shotgun (WGS) entry which is preliminary data.</text>
</comment>
<dbReference type="AlphaFoldDB" id="A0A7W8JUE4"/>
<evidence type="ECO:0000313" key="1">
    <source>
        <dbReference type="EMBL" id="MBB5363381.1"/>
    </source>
</evidence>
<keyword evidence="2" id="KW-1185">Reference proteome</keyword>